<evidence type="ECO:0000313" key="12">
    <source>
        <dbReference type="EMBL" id="MBC9811563.1"/>
    </source>
</evidence>
<dbReference type="InterPro" id="IPR050448">
    <property type="entry name" value="OpgB/LTA_synthase_biosynth"/>
</dbReference>
<comment type="PTM">
    <text evidence="9">The conversion to 3-oxoalanine (also known as C-formylglycine, FGly), of a serine or cysteine residue in prokaryotes and of a cysteine residue in eukaryotes, is critical for catalytic activity.</text>
</comment>
<dbReference type="GO" id="GO:0046872">
    <property type="term" value="F:metal ion binding"/>
    <property type="evidence" value="ECO:0007669"/>
    <property type="project" value="UniProtKB-KW"/>
</dbReference>
<evidence type="ECO:0000256" key="9">
    <source>
        <dbReference type="PIRSR" id="PIRSR600917-52"/>
    </source>
</evidence>
<name>A0A8J6PA67_9FLAO</name>
<evidence type="ECO:0000313" key="13">
    <source>
        <dbReference type="Proteomes" id="UP000652681"/>
    </source>
</evidence>
<evidence type="ECO:0000256" key="1">
    <source>
        <dbReference type="ARBA" id="ARBA00004651"/>
    </source>
</evidence>
<dbReference type="GO" id="GO:0016787">
    <property type="term" value="F:hydrolase activity"/>
    <property type="evidence" value="ECO:0007669"/>
    <property type="project" value="UniProtKB-KW"/>
</dbReference>
<dbReference type="AlphaFoldDB" id="A0A8J6PA67"/>
<comment type="subcellular location">
    <subcellularLocation>
        <location evidence="1">Cell membrane</location>
        <topology evidence="1">Multi-pass membrane protein</topology>
    </subcellularLocation>
</comment>
<feature type="transmembrane region" description="Helical" evidence="10">
    <location>
        <begin position="148"/>
        <end position="166"/>
    </location>
</feature>
<dbReference type="EMBL" id="JACVEL010000002">
    <property type="protein sequence ID" value="MBC9811563.1"/>
    <property type="molecule type" value="Genomic_DNA"/>
</dbReference>
<keyword evidence="5 10" id="KW-0472">Membrane</keyword>
<evidence type="ECO:0000256" key="8">
    <source>
        <dbReference type="PIRSR" id="PIRSR005091-3"/>
    </source>
</evidence>
<proteinExistence type="predicted"/>
<evidence type="ECO:0000256" key="6">
    <source>
        <dbReference type="PIRSR" id="PIRSR005091-1"/>
    </source>
</evidence>
<dbReference type="InterPro" id="IPR000917">
    <property type="entry name" value="Sulfatase_N"/>
</dbReference>
<feature type="binding site" evidence="7">
    <location>
        <position position="448"/>
    </location>
    <ligand>
        <name>substrate</name>
    </ligand>
</feature>
<evidence type="ECO:0000256" key="10">
    <source>
        <dbReference type="SAM" id="Phobius"/>
    </source>
</evidence>
<evidence type="ECO:0000256" key="4">
    <source>
        <dbReference type="ARBA" id="ARBA00022989"/>
    </source>
</evidence>
<keyword evidence="7" id="KW-0479">Metal-binding</keyword>
<sequence>MLNKLQPTYPVVSLTGKIALRLGLLFVFWIFVFDAQRIFFTIHNLSKFSELGFFNWLGAFVFSFRLDMATAGYLSILPGIFLILATTWEAKWAYRVFAATLLFEAIVCALIHAGEINAYPEWNHKLTGRVFTHLSNPDEVVRTADYGMMFWFFIYAGLEIILAFKLRKWFFPFKTTGWELSALKRTFVTMMTIPVAFATCLLLARGGLQPIPINTDAAIYTNDYVANDLSVNSTYYFAKSFLLYNRTDIDEFIPEITDEQAAQTQELLYGYNTYHENWILDNKRPNFVFIILESWTGNAMGCLTKTTTATPHFDELTKDGLFFSNIYGVSGTSEIGNSAIFSGYPGVPEISITMQPDKHRKIPCLNEDLEKWGYTSAYLFSGDLKYGNIGGYFTDHGFDHVEDENNFPKSLGKGKLNYYDEDLYDLLIAKMNQLPQPFLQCGFTGSTHSPYDFPNAERFSRFGGVEGKFHNSMLYADSCLYDFLQKAKKQSWYANTVFVFVADHGHASNLQQNPSASAYNRIPLLIWGEPLKQEYKGKTIHKLGSQADIVRTLLYQMGGDYQRYKWAKDLLNPNAPEFALHTINRGYGWVTPKGNFTYHMENKYFVENTYSEADTEREFSTCQSLLALIYEEYKKL</sequence>
<feature type="binding site" evidence="8">
    <location>
        <position position="293"/>
    </location>
    <ligand>
        <name>Mn(2+)</name>
        <dbReference type="ChEBI" id="CHEBI:29035"/>
    </ligand>
</feature>
<keyword evidence="2" id="KW-1003">Cell membrane</keyword>
<comment type="caution">
    <text evidence="12">The sequence shown here is derived from an EMBL/GenBank/DDBJ whole genome shotgun (WGS) entry which is preliminary data.</text>
</comment>
<keyword evidence="13" id="KW-1185">Reference proteome</keyword>
<dbReference type="SUPFAM" id="SSF53649">
    <property type="entry name" value="Alkaline phosphatase-like"/>
    <property type="match status" value="1"/>
</dbReference>
<protein>
    <submittedName>
        <fullName evidence="12">Sulfatase-like hydrolase/transferase</fullName>
    </submittedName>
</protein>
<gene>
    <name evidence="12" type="ORF">H9Y05_03660</name>
</gene>
<feature type="domain" description="Sulfatase N-terminal" evidence="11">
    <location>
        <begin position="285"/>
        <end position="558"/>
    </location>
</feature>
<keyword evidence="4 10" id="KW-1133">Transmembrane helix</keyword>
<feature type="modified residue" description="3-oxoalanine (Ser)" evidence="9">
    <location>
        <position position="333"/>
    </location>
</feature>
<dbReference type="CDD" id="cd16015">
    <property type="entry name" value="LTA_synthase"/>
    <property type="match status" value="1"/>
</dbReference>
<feature type="active site" evidence="6">
    <location>
        <position position="333"/>
    </location>
</feature>
<feature type="transmembrane region" description="Helical" evidence="10">
    <location>
        <begin position="92"/>
        <end position="113"/>
    </location>
</feature>
<dbReference type="PANTHER" id="PTHR47371:SF3">
    <property type="entry name" value="PHOSPHOGLYCEROL TRANSFERASE I"/>
    <property type="match status" value="1"/>
</dbReference>
<feature type="transmembrane region" description="Helical" evidence="10">
    <location>
        <begin position="53"/>
        <end position="85"/>
    </location>
</feature>
<keyword evidence="12" id="KW-0378">Hydrolase</keyword>
<organism evidence="12 13">
    <name type="scientific">Taishania pollutisoli</name>
    <dbReference type="NCBI Taxonomy" id="2766479"/>
    <lineage>
        <taxon>Bacteria</taxon>
        <taxon>Pseudomonadati</taxon>
        <taxon>Bacteroidota</taxon>
        <taxon>Flavobacteriia</taxon>
        <taxon>Flavobacteriales</taxon>
        <taxon>Crocinitomicaceae</taxon>
        <taxon>Taishania</taxon>
    </lineage>
</organism>
<dbReference type="RefSeq" id="WP_216713541.1">
    <property type="nucleotide sequence ID" value="NZ_JACVEL010000002.1"/>
</dbReference>
<dbReference type="PANTHER" id="PTHR47371">
    <property type="entry name" value="LIPOTEICHOIC ACID SYNTHASE"/>
    <property type="match status" value="1"/>
</dbReference>
<dbReference type="GO" id="GO:0005886">
    <property type="term" value="C:plasma membrane"/>
    <property type="evidence" value="ECO:0007669"/>
    <property type="project" value="UniProtKB-SubCell"/>
</dbReference>
<keyword evidence="7" id="KW-0464">Manganese</keyword>
<evidence type="ECO:0000256" key="2">
    <source>
        <dbReference type="ARBA" id="ARBA00022475"/>
    </source>
</evidence>
<feature type="binding site" evidence="8">
    <location>
        <position position="504"/>
    </location>
    <ligand>
        <name>Mn(2+)</name>
        <dbReference type="ChEBI" id="CHEBI:29035"/>
    </ligand>
</feature>
<keyword evidence="3 10" id="KW-0812">Transmembrane</keyword>
<feature type="binding site" evidence="8">
    <location>
        <position position="503"/>
    </location>
    <ligand>
        <name>Mn(2+)</name>
        <dbReference type="ChEBI" id="CHEBI:29035"/>
    </ligand>
</feature>
<evidence type="ECO:0000256" key="3">
    <source>
        <dbReference type="ARBA" id="ARBA00022692"/>
    </source>
</evidence>
<dbReference type="Pfam" id="PF00884">
    <property type="entry name" value="Sulfatase"/>
    <property type="match status" value="1"/>
</dbReference>
<dbReference type="Gene3D" id="3.40.720.10">
    <property type="entry name" value="Alkaline Phosphatase, subunit A"/>
    <property type="match status" value="1"/>
</dbReference>
<feature type="transmembrane region" description="Helical" evidence="10">
    <location>
        <begin position="187"/>
        <end position="208"/>
    </location>
</feature>
<dbReference type="Proteomes" id="UP000652681">
    <property type="component" value="Unassembled WGS sequence"/>
</dbReference>
<evidence type="ECO:0000259" key="11">
    <source>
        <dbReference type="Pfam" id="PF00884"/>
    </source>
</evidence>
<dbReference type="PIRSF" id="PIRSF005091">
    <property type="entry name" value="Mmb_sulf_HI1246"/>
    <property type="match status" value="1"/>
</dbReference>
<feature type="transmembrane region" description="Helical" evidence="10">
    <location>
        <begin position="12"/>
        <end position="33"/>
    </location>
</feature>
<evidence type="ECO:0000256" key="5">
    <source>
        <dbReference type="ARBA" id="ARBA00023136"/>
    </source>
</evidence>
<reference evidence="12" key="1">
    <citation type="submission" date="2020-09" db="EMBL/GenBank/DDBJ databases">
        <title>Taishania pollutisoli gen. nov., sp. nov., Isolated from Tetrabromobisphenol A-Contaminated Soil.</title>
        <authorList>
            <person name="Chen Q."/>
        </authorList>
    </citation>
    <scope>NUCLEOTIDE SEQUENCE</scope>
    <source>
        <strain evidence="12">CZZ-1</strain>
    </source>
</reference>
<accession>A0A8J6PA67</accession>
<dbReference type="InterPro" id="IPR017850">
    <property type="entry name" value="Alkaline_phosphatase_core_sf"/>
</dbReference>
<dbReference type="InterPro" id="IPR012160">
    <property type="entry name" value="LtaS-like"/>
</dbReference>
<evidence type="ECO:0000256" key="7">
    <source>
        <dbReference type="PIRSR" id="PIRSR005091-2"/>
    </source>
</evidence>